<name>A0A0A9GFH0_ARUDO</name>
<dbReference type="EMBL" id="GBRH01175737">
    <property type="protein sequence ID" value="JAE22159.1"/>
    <property type="molecule type" value="Transcribed_RNA"/>
</dbReference>
<feature type="compositionally biased region" description="Basic residues" evidence="1">
    <location>
        <begin position="17"/>
        <end position="28"/>
    </location>
</feature>
<organism evidence="2">
    <name type="scientific">Arundo donax</name>
    <name type="common">Giant reed</name>
    <name type="synonym">Donax arundinaceus</name>
    <dbReference type="NCBI Taxonomy" id="35708"/>
    <lineage>
        <taxon>Eukaryota</taxon>
        <taxon>Viridiplantae</taxon>
        <taxon>Streptophyta</taxon>
        <taxon>Embryophyta</taxon>
        <taxon>Tracheophyta</taxon>
        <taxon>Spermatophyta</taxon>
        <taxon>Magnoliopsida</taxon>
        <taxon>Liliopsida</taxon>
        <taxon>Poales</taxon>
        <taxon>Poaceae</taxon>
        <taxon>PACMAD clade</taxon>
        <taxon>Arundinoideae</taxon>
        <taxon>Arundineae</taxon>
        <taxon>Arundo</taxon>
    </lineage>
</organism>
<accession>A0A0A9GFH0</accession>
<sequence length="49" mass="5538">MSNTKQQVPKTRGPNTSRRRNGRKQKLSSKHDVSSEDDTSCSQQQHIAV</sequence>
<evidence type="ECO:0000313" key="2">
    <source>
        <dbReference type="EMBL" id="JAE22159.1"/>
    </source>
</evidence>
<protein>
    <submittedName>
        <fullName evidence="2">Uncharacterized protein</fullName>
    </submittedName>
</protein>
<feature type="region of interest" description="Disordered" evidence="1">
    <location>
        <begin position="1"/>
        <end position="49"/>
    </location>
</feature>
<feature type="compositionally biased region" description="Polar residues" evidence="1">
    <location>
        <begin position="1"/>
        <end position="16"/>
    </location>
</feature>
<reference evidence="2" key="2">
    <citation type="journal article" date="2015" name="Data Brief">
        <title>Shoot transcriptome of the giant reed, Arundo donax.</title>
        <authorList>
            <person name="Barrero R.A."/>
            <person name="Guerrero F.D."/>
            <person name="Moolhuijzen P."/>
            <person name="Goolsby J.A."/>
            <person name="Tidwell J."/>
            <person name="Bellgard S.E."/>
            <person name="Bellgard M.I."/>
        </authorList>
    </citation>
    <scope>NUCLEOTIDE SEQUENCE</scope>
    <source>
        <tissue evidence="2">Shoot tissue taken approximately 20 cm above the soil surface</tissue>
    </source>
</reference>
<reference evidence="2" key="1">
    <citation type="submission" date="2014-09" db="EMBL/GenBank/DDBJ databases">
        <authorList>
            <person name="Magalhaes I.L.F."/>
            <person name="Oliveira U."/>
            <person name="Santos F.R."/>
            <person name="Vidigal T.H.D.A."/>
            <person name="Brescovit A.D."/>
            <person name="Santos A.J."/>
        </authorList>
    </citation>
    <scope>NUCLEOTIDE SEQUENCE</scope>
    <source>
        <tissue evidence="2">Shoot tissue taken approximately 20 cm above the soil surface</tissue>
    </source>
</reference>
<proteinExistence type="predicted"/>
<evidence type="ECO:0000256" key="1">
    <source>
        <dbReference type="SAM" id="MobiDB-lite"/>
    </source>
</evidence>
<feature type="compositionally biased region" description="Polar residues" evidence="1">
    <location>
        <begin position="40"/>
        <end position="49"/>
    </location>
</feature>
<dbReference type="AlphaFoldDB" id="A0A0A9GFH0"/>